<organism evidence="2 3">
    <name type="scientific">Pisum sativum</name>
    <name type="common">Garden pea</name>
    <name type="synonym">Lathyrus oleraceus</name>
    <dbReference type="NCBI Taxonomy" id="3888"/>
    <lineage>
        <taxon>Eukaryota</taxon>
        <taxon>Viridiplantae</taxon>
        <taxon>Streptophyta</taxon>
        <taxon>Embryophyta</taxon>
        <taxon>Tracheophyta</taxon>
        <taxon>Spermatophyta</taxon>
        <taxon>Magnoliopsida</taxon>
        <taxon>eudicotyledons</taxon>
        <taxon>Gunneridae</taxon>
        <taxon>Pentapetalae</taxon>
        <taxon>rosids</taxon>
        <taxon>fabids</taxon>
        <taxon>Fabales</taxon>
        <taxon>Fabaceae</taxon>
        <taxon>Papilionoideae</taxon>
        <taxon>50 kb inversion clade</taxon>
        <taxon>NPAAA clade</taxon>
        <taxon>Hologalegina</taxon>
        <taxon>IRL clade</taxon>
        <taxon>Fabeae</taxon>
        <taxon>Lathyrus</taxon>
    </lineage>
</organism>
<dbReference type="Gramene" id="Psat02G0236600-T1">
    <property type="protein sequence ID" value="KAI5435912.1"/>
    <property type="gene ID" value="KIW84_022366"/>
</dbReference>
<sequence>MDLSDYFSCIGRSLGGKKNGKPFFLDSATKAQAHRYVLFNCDEVNTFIREHDDIVSSQTKGRRWVKAKTQSHDFSEWFKTRALKDDVSIQLQDFSRGPCDTAKRFLSYLINGYRFHTMKRDARRKTQNSDVTLVSLTPSFASSKNENPKIEAVTYYGAIGDIIELDYYSQFSFVLFKCDCFEVKEDKYGLTCVYFNKKSYQNDSFVLPSQVHQSFYVQDPLDASRQYVMKTDPRDLYSMGDLSDSMVQESYQSDHFDGELNWVREDIPGIIVDKPPPFMQETIYEDDSDFDNTVLDQ</sequence>
<dbReference type="InterPro" id="IPR025312">
    <property type="entry name" value="DUF4216"/>
</dbReference>
<dbReference type="PANTHER" id="PTHR48258:SF8">
    <property type="entry name" value="DUF4216 DOMAIN-CONTAINING PROTEIN"/>
    <property type="match status" value="1"/>
</dbReference>
<reference evidence="2 3" key="1">
    <citation type="journal article" date="2022" name="Nat. Genet.">
        <title>Improved pea reference genome and pan-genome highlight genomic features and evolutionary characteristics.</title>
        <authorList>
            <person name="Yang T."/>
            <person name="Liu R."/>
            <person name="Luo Y."/>
            <person name="Hu S."/>
            <person name="Wang D."/>
            <person name="Wang C."/>
            <person name="Pandey M.K."/>
            <person name="Ge S."/>
            <person name="Xu Q."/>
            <person name="Li N."/>
            <person name="Li G."/>
            <person name="Huang Y."/>
            <person name="Saxena R.K."/>
            <person name="Ji Y."/>
            <person name="Li M."/>
            <person name="Yan X."/>
            <person name="He Y."/>
            <person name="Liu Y."/>
            <person name="Wang X."/>
            <person name="Xiang C."/>
            <person name="Varshney R.K."/>
            <person name="Ding H."/>
            <person name="Gao S."/>
            <person name="Zong X."/>
        </authorList>
    </citation>
    <scope>NUCLEOTIDE SEQUENCE [LARGE SCALE GENOMIC DNA]</scope>
    <source>
        <strain evidence="2 3">cv. Zhongwan 6</strain>
    </source>
</reference>
<evidence type="ECO:0000259" key="1">
    <source>
        <dbReference type="Pfam" id="PF13952"/>
    </source>
</evidence>
<accession>A0A9D4YBI6</accession>
<dbReference type="Pfam" id="PF13952">
    <property type="entry name" value="DUF4216"/>
    <property type="match status" value="1"/>
</dbReference>
<proteinExistence type="predicted"/>
<keyword evidence="3" id="KW-1185">Reference proteome</keyword>
<name>A0A9D4YBI6_PEA</name>
<dbReference type="PANTHER" id="PTHR48258">
    <property type="entry name" value="DUF4218 DOMAIN-CONTAINING PROTEIN-RELATED"/>
    <property type="match status" value="1"/>
</dbReference>
<protein>
    <recommendedName>
        <fullName evidence="1">DUF4216 domain-containing protein</fullName>
    </recommendedName>
</protein>
<dbReference type="Proteomes" id="UP001058974">
    <property type="component" value="Chromosome 2"/>
</dbReference>
<gene>
    <name evidence="2" type="ORF">KIW84_022366</name>
</gene>
<dbReference type="EMBL" id="JAMSHJ010000002">
    <property type="protein sequence ID" value="KAI5435912.1"/>
    <property type="molecule type" value="Genomic_DNA"/>
</dbReference>
<comment type="caution">
    <text evidence="2">The sequence shown here is derived from an EMBL/GenBank/DDBJ whole genome shotgun (WGS) entry which is preliminary data.</text>
</comment>
<evidence type="ECO:0000313" key="3">
    <source>
        <dbReference type="Proteomes" id="UP001058974"/>
    </source>
</evidence>
<evidence type="ECO:0000313" key="2">
    <source>
        <dbReference type="EMBL" id="KAI5435912.1"/>
    </source>
</evidence>
<dbReference type="AlphaFoldDB" id="A0A9D4YBI6"/>
<feature type="domain" description="DUF4216" evidence="1">
    <location>
        <begin position="163"/>
        <end position="223"/>
    </location>
</feature>